<keyword evidence="3" id="KW-1185">Reference proteome</keyword>
<dbReference type="PANTHER" id="PTHR31649">
    <property type="entry name" value="AGAP009604-PA"/>
    <property type="match status" value="1"/>
</dbReference>
<evidence type="ECO:0000313" key="2">
    <source>
        <dbReference type="EMBL" id="KAG5667260.1"/>
    </source>
</evidence>
<name>A0A9J6BBR1_POLVA</name>
<protein>
    <recommendedName>
        <fullName evidence="4">C-type lectin domain-containing protein</fullName>
    </recommendedName>
</protein>
<dbReference type="Pfam" id="PF11901">
    <property type="entry name" value="DM9"/>
    <property type="match status" value="1"/>
</dbReference>
<comment type="caution">
    <text evidence="2">The sequence shown here is derived from an EMBL/GenBank/DDBJ whole genome shotgun (WGS) entry which is preliminary data.</text>
</comment>
<evidence type="ECO:0000313" key="3">
    <source>
        <dbReference type="Proteomes" id="UP001107558"/>
    </source>
</evidence>
<accession>A0A9J6BBR1</accession>
<evidence type="ECO:0008006" key="4">
    <source>
        <dbReference type="Google" id="ProtNLM"/>
    </source>
</evidence>
<proteinExistence type="predicted"/>
<dbReference type="InterPro" id="IPR006616">
    <property type="entry name" value="DM9_repeat"/>
</dbReference>
<gene>
    <name evidence="2" type="ORF">PVAND_015248</name>
</gene>
<dbReference type="PANTHER" id="PTHR31649:SF11">
    <property type="entry name" value="PROTEIN UNZIPPED"/>
    <property type="match status" value="1"/>
</dbReference>
<evidence type="ECO:0000256" key="1">
    <source>
        <dbReference type="SAM" id="SignalP"/>
    </source>
</evidence>
<dbReference type="Proteomes" id="UP001107558">
    <property type="component" value="Chromosome 4"/>
</dbReference>
<dbReference type="AlphaFoldDB" id="A0A9J6BBR1"/>
<feature type="chain" id="PRO_5039933785" description="C-type lectin domain-containing protein" evidence="1">
    <location>
        <begin position="20"/>
        <end position="580"/>
    </location>
</feature>
<dbReference type="EMBL" id="JADBJN010000004">
    <property type="protein sequence ID" value="KAG5667260.1"/>
    <property type="molecule type" value="Genomic_DNA"/>
</dbReference>
<feature type="signal peptide" evidence="1">
    <location>
        <begin position="1"/>
        <end position="19"/>
    </location>
</feature>
<organism evidence="2 3">
    <name type="scientific">Polypedilum vanderplanki</name>
    <name type="common">Sleeping chironomid midge</name>
    <dbReference type="NCBI Taxonomy" id="319348"/>
    <lineage>
        <taxon>Eukaryota</taxon>
        <taxon>Metazoa</taxon>
        <taxon>Ecdysozoa</taxon>
        <taxon>Arthropoda</taxon>
        <taxon>Hexapoda</taxon>
        <taxon>Insecta</taxon>
        <taxon>Pterygota</taxon>
        <taxon>Neoptera</taxon>
        <taxon>Endopterygota</taxon>
        <taxon>Diptera</taxon>
        <taxon>Nematocera</taxon>
        <taxon>Chironomoidea</taxon>
        <taxon>Chironomidae</taxon>
        <taxon>Chironominae</taxon>
        <taxon>Polypedilum</taxon>
        <taxon>Polypedilum</taxon>
    </lineage>
</organism>
<sequence>MKLITSFLLITVAFEAALAQSNDTCDIYKYPCANRFIHYNLDNEPADYGVVVGEYEPGKEAYVGLASWLDNAYTITQLQLHPPGVWSIGTGESVFLSNDTSRIWYLFHDLNHKYTWVDSQDGEIPPFAIVVGEDRVGFPILPGRIIRPNGLVYTGTISPIQSIFGYIDENYKRKTTTSKYQVLTCKSSIQNETKIMTPLLPNTKPNVDTGCINNWQPYKNDDAPTKNGISAGEHDCNNTAFVGKAKPTILYYPGRIQVTPNAGFYTTEKFKNVYMTNGSYYLVDNPNYTYKWIEYDGENNPDNTVYVRSDIGTIAIPVVRSKIDGKTEIGRSSYPTGIFSNEKKGEEYFSNYELLVCDPVPKYQCAQDWKIFNVNDTKAVEKDGFNAGVFNDSIPVYIGRSCDFGIGRIQISPQSAAGLYYIDDRKNEVLFDNSNETEYLVQNPSYTYKWVPSRSGVKVVNALELHKEGHRPFYIGMTRINDNVVVGKVRPGDGLFFIDPVTGKQRSVNSYNVLTCTSPEPKNGVYVEESDDDWYGDFWCPDKKVWNFEESKCVCKQKFRDLEYSGIGKWNNETCSYIIG</sequence>
<keyword evidence="1" id="KW-0732">Signal</keyword>
<reference evidence="2" key="1">
    <citation type="submission" date="2021-03" db="EMBL/GenBank/DDBJ databases">
        <title>Chromosome level genome of the anhydrobiotic midge Polypedilum vanderplanki.</title>
        <authorList>
            <person name="Yoshida Y."/>
            <person name="Kikawada T."/>
            <person name="Gusev O."/>
        </authorList>
    </citation>
    <scope>NUCLEOTIDE SEQUENCE</scope>
    <source>
        <strain evidence="2">NIAS01</strain>
        <tissue evidence="2">Whole body or cell culture</tissue>
    </source>
</reference>